<name>A0A1C4Z6G8_MICEC</name>
<dbReference type="RefSeq" id="WP_231931429.1">
    <property type="nucleotide sequence ID" value="NZ_LT607413.1"/>
</dbReference>
<feature type="transmembrane region" description="Helical" evidence="8">
    <location>
        <begin position="134"/>
        <end position="165"/>
    </location>
</feature>
<evidence type="ECO:0000256" key="8">
    <source>
        <dbReference type="SAM" id="Phobius"/>
    </source>
</evidence>
<evidence type="ECO:0000256" key="4">
    <source>
        <dbReference type="ARBA" id="ARBA00022475"/>
    </source>
</evidence>
<evidence type="ECO:0000256" key="1">
    <source>
        <dbReference type="ARBA" id="ARBA00004651"/>
    </source>
</evidence>
<evidence type="ECO:0000256" key="7">
    <source>
        <dbReference type="ARBA" id="ARBA00023136"/>
    </source>
</evidence>
<feature type="transmembrane region" description="Helical" evidence="8">
    <location>
        <begin position="41"/>
        <end position="59"/>
    </location>
</feature>
<evidence type="ECO:0000256" key="3">
    <source>
        <dbReference type="ARBA" id="ARBA00022448"/>
    </source>
</evidence>
<dbReference type="InParanoid" id="A0A1C4Z6G8"/>
<keyword evidence="5 8" id="KW-0812">Transmembrane</keyword>
<dbReference type="PANTHER" id="PTHR30472">
    <property type="entry name" value="FERRIC ENTEROBACTIN TRANSPORT SYSTEM PERMEASE PROTEIN"/>
    <property type="match status" value="1"/>
</dbReference>
<evidence type="ECO:0000256" key="5">
    <source>
        <dbReference type="ARBA" id="ARBA00022692"/>
    </source>
</evidence>
<keyword evidence="3" id="KW-0813">Transport</keyword>
<organism evidence="9 10">
    <name type="scientific">Micromonospora echinospora</name>
    <name type="common">Micromonospora purpurea</name>
    <dbReference type="NCBI Taxonomy" id="1877"/>
    <lineage>
        <taxon>Bacteria</taxon>
        <taxon>Bacillati</taxon>
        <taxon>Actinomycetota</taxon>
        <taxon>Actinomycetes</taxon>
        <taxon>Micromonosporales</taxon>
        <taxon>Micromonosporaceae</taxon>
        <taxon>Micromonospora</taxon>
    </lineage>
</organism>
<dbReference type="Gene3D" id="1.10.3470.10">
    <property type="entry name" value="ABC transporter involved in vitamin B12 uptake, BtuC"/>
    <property type="match status" value="1"/>
</dbReference>
<keyword evidence="10" id="KW-1185">Reference proteome</keyword>
<evidence type="ECO:0000256" key="6">
    <source>
        <dbReference type="ARBA" id="ARBA00022989"/>
    </source>
</evidence>
<dbReference type="SUPFAM" id="SSF81345">
    <property type="entry name" value="ABC transporter involved in vitamin B12 uptake, BtuC"/>
    <property type="match status" value="1"/>
</dbReference>
<protein>
    <submittedName>
        <fullName evidence="9">Iron complex transport system permease protein</fullName>
    </submittedName>
</protein>
<evidence type="ECO:0000313" key="10">
    <source>
        <dbReference type="Proteomes" id="UP000198253"/>
    </source>
</evidence>
<dbReference type="EMBL" id="LT607413">
    <property type="protein sequence ID" value="SCF28191.1"/>
    <property type="molecule type" value="Genomic_DNA"/>
</dbReference>
<dbReference type="GO" id="GO:0033214">
    <property type="term" value="P:siderophore-iron import into cell"/>
    <property type="evidence" value="ECO:0007669"/>
    <property type="project" value="TreeGrafter"/>
</dbReference>
<accession>A0A1C4Z6G8</accession>
<dbReference type="Pfam" id="PF01032">
    <property type="entry name" value="FecCD"/>
    <property type="match status" value="1"/>
</dbReference>
<dbReference type="GO" id="GO:0005886">
    <property type="term" value="C:plasma membrane"/>
    <property type="evidence" value="ECO:0007669"/>
    <property type="project" value="UniProtKB-SubCell"/>
</dbReference>
<dbReference type="InterPro" id="IPR000522">
    <property type="entry name" value="ABC_transptr_permease_BtuC"/>
</dbReference>
<dbReference type="CDD" id="cd06550">
    <property type="entry name" value="TM_ABC_iron-siderophores_like"/>
    <property type="match status" value="1"/>
</dbReference>
<keyword evidence="7 8" id="KW-0472">Membrane</keyword>
<comment type="similarity">
    <text evidence="2">Belongs to the binding-protein-dependent transport system permease family. FecCD subfamily.</text>
</comment>
<comment type="subcellular location">
    <subcellularLocation>
        <location evidence="1">Cell membrane</location>
        <topology evidence="1">Multi-pass membrane protein</topology>
    </subcellularLocation>
</comment>
<proteinExistence type="inferred from homology"/>
<keyword evidence="6 8" id="KW-1133">Transmembrane helix</keyword>
<evidence type="ECO:0000256" key="2">
    <source>
        <dbReference type="ARBA" id="ARBA00007935"/>
    </source>
</evidence>
<dbReference type="InterPro" id="IPR037294">
    <property type="entry name" value="ABC_BtuC-like"/>
</dbReference>
<reference evidence="10" key="1">
    <citation type="submission" date="2016-06" db="EMBL/GenBank/DDBJ databases">
        <authorList>
            <person name="Varghese N."/>
            <person name="Submissions Spin"/>
        </authorList>
    </citation>
    <scope>NUCLEOTIDE SEQUENCE [LARGE SCALE GENOMIC DNA]</scope>
    <source>
        <strain evidence="10">DSM 43816</strain>
    </source>
</reference>
<dbReference type="Proteomes" id="UP000198253">
    <property type="component" value="Chromosome I"/>
</dbReference>
<feature type="transmembrane region" description="Helical" evidence="8">
    <location>
        <begin position="177"/>
        <end position="199"/>
    </location>
</feature>
<feature type="transmembrane region" description="Helical" evidence="8">
    <location>
        <begin position="224"/>
        <end position="245"/>
    </location>
</feature>
<feature type="transmembrane region" description="Helical" evidence="8">
    <location>
        <begin position="335"/>
        <end position="354"/>
    </location>
</feature>
<sequence>MTAAAERAGRGSAAPDVTRRLPGRWLLRAGPVGVQVRRRSVLVAAALTALLAVAMLLSLSVGTPYVAAPDVLRALAGAGTPYDLVVLELRLPRLVLAAVAGAAFGVAGTLIQSVSRNPLASPDVIGITQGAGLAATIALTGGAAAVLVAPAALTGGLVAAALVLALGARHGLAAQRFVLAGVAVAFALRALTEVVMLTADPIDGLRAQVWLIGTLAGRGWTETAWIAATLLVLLPVLLWAGWALNSTSLDDDTARGIGLRPVARRIGLAGTGVLCAAMVTAQVGAVDFVALVAPQVARRLVRADRPPLLCSALFGALLLVLADLAARRLFAPTQLPAGVLTAAIGGPYLIYMLLRGHRRSR</sequence>
<dbReference type="AlphaFoldDB" id="A0A1C4Z6G8"/>
<dbReference type="PANTHER" id="PTHR30472:SF24">
    <property type="entry name" value="FERRIC ENTEROBACTIN TRANSPORT SYSTEM PERMEASE PROTEIN FEPG"/>
    <property type="match status" value="1"/>
</dbReference>
<evidence type="ECO:0000313" key="9">
    <source>
        <dbReference type="EMBL" id="SCF28191.1"/>
    </source>
</evidence>
<gene>
    <name evidence="9" type="ORF">GA0070618_4794</name>
</gene>
<feature type="transmembrane region" description="Helical" evidence="8">
    <location>
        <begin position="94"/>
        <end position="114"/>
    </location>
</feature>
<dbReference type="GO" id="GO:0022857">
    <property type="term" value="F:transmembrane transporter activity"/>
    <property type="evidence" value="ECO:0007669"/>
    <property type="project" value="InterPro"/>
</dbReference>
<feature type="transmembrane region" description="Helical" evidence="8">
    <location>
        <begin position="308"/>
        <end position="329"/>
    </location>
</feature>
<keyword evidence="4" id="KW-1003">Cell membrane</keyword>